<dbReference type="AlphaFoldDB" id="E8R0V1"/>
<keyword evidence="3 9" id="KW-0813">Transport</keyword>
<dbReference type="Proteomes" id="UP000008631">
    <property type="component" value="Chromosome"/>
</dbReference>
<evidence type="ECO:0000256" key="5">
    <source>
        <dbReference type="ARBA" id="ARBA00022592"/>
    </source>
</evidence>
<feature type="transmembrane region" description="Helical" evidence="9">
    <location>
        <begin position="253"/>
        <end position="276"/>
    </location>
</feature>
<dbReference type="InterPro" id="IPR051124">
    <property type="entry name" value="Phosphate_Transport_Permease"/>
</dbReference>
<evidence type="ECO:0000256" key="3">
    <source>
        <dbReference type="ARBA" id="ARBA00022448"/>
    </source>
</evidence>
<dbReference type="GO" id="GO:0005886">
    <property type="term" value="C:plasma membrane"/>
    <property type="evidence" value="ECO:0007669"/>
    <property type="project" value="UniProtKB-SubCell"/>
</dbReference>
<dbReference type="Gene3D" id="1.10.3720.10">
    <property type="entry name" value="MetI-like"/>
    <property type="match status" value="1"/>
</dbReference>
<keyword evidence="4 10" id="KW-1003">Cell membrane</keyword>
<evidence type="ECO:0000256" key="9">
    <source>
        <dbReference type="RuleBase" id="RU363032"/>
    </source>
</evidence>
<keyword evidence="6 9" id="KW-0812">Transmembrane</keyword>
<keyword evidence="5 10" id="KW-0592">Phosphate transport</keyword>
<dbReference type="RefSeq" id="WP_013564585.1">
    <property type="nucleotide sequence ID" value="NC_014962.1"/>
</dbReference>
<dbReference type="SUPFAM" id="SSF161098">
    <property type="entry name" value="MetI-like"/>
    <property type="match status" value="1"/>
</dbReference>
<keyword evidence="13" id="KW-1185">Reference proteome</keyword>
<dbReference type="OrthoDB" id="9785113at2"/>
<dbReference type="CDD" id="cd06261">
    <property type="entry name" value="TM_PBP2"/>
    <property type="match status" value="1"/>
</dbReference>
<comment type="function">
    <text evidence="10">Part of the binding-protein-dependent transport system for phosphate; probably responsible for the translocation of the substrate across the membrane.</text>
</comment>
<feature type="transmembrane region" description="Helical" evidence="9">
    <location>
        <begin position="288"/>
        <end position="313"/>
    </location>
</feature>
<dbReference type="KEGG" id="ipa:Isop_1713"/>
<dbReference type="InterPro" id="IPR035906">
    <property type="entry name" value="MetI-like_sf"/>
</dbReference>
<proteinExistence type="inferred from homology"/>
<feature type="transmembrane region" description="Helical" evidence="9">
    <location>
        <begin position="54"/>
        <end position="73"/>
    </location>
</feature>
<dbReference type="FunCoup" id="E8R0V1">
    <property type="interactions" value="199"/>
</dbReference>
<keyword evidence="8 9" id="KW-0472">Membrane</keyword>
<evidence type="ECO:0000256" key="1">
    <source>
        <dbReference type="ARBA" id="ARBA00004651"/>
    </source>
</evidence>
<feature type="transmembrane region" description="Helical" evidence="9">
    <location>
        <begin position="85"/>
        <end position="108"/>
    </location>
</feature>
<dbReference type="PROSITE" id="PS50928">
    <property type="entry name" value="ABC_TM1"/>
    <property type="match status" value="1"/>
</dbReference>
<feature type="transmembrane region" description="Helical" evidence="9">
    <location>
        <begin position="219"/>
        <end position="241"/>
    </location>
</feature>
<dbReference type="InParanoid" id="E8R0V1"/>
<evidence type="ECO:0000256" key="4">
    <source>
        <dbReference type="ARBA" id="ARBA00022475"/>
    </source>
</evidence>
<reference evidence="12 13" key="2">
    <citation type="journal article" date="2011" name="Stand. Genomic Sci.">
        <title>Complete genome sequence of Isosphaera pallida type strain (IS1B).</title>
        <authorList>
            <consortium name="US DOE Joint Genome Institute (JGI-PGF)"/>
            <person name="Goker M."/>
            <person name="Cleland D."/>
            <person name="Saunders E."/>
            <person name="Lapidus A."/>
            <person name="Nolan M."/>
            <person name="Lucas S."/>
            <person name="Hammon N."/>
            <person name="Deshpande S."/>
            <person name="Cheng J.F."/>
            <person name="Tapia R."/>
            <person name="Han C."/>
            <person name="Goodwin L."/>
            <person name="Pitluck S."/>
            <person name="Liolios K."/>
            <person name="Pagani I."/>
            <person name="Ivanova N."/>
            <person name="Mavromatis K."/>
            <person name="Pati A."/>
            <person name="Chen A."/>
            <person name="Palaniappan K."/>
            <person name="Land M."/>
            <person name="Hauser L."/>
            <person name="Chang Y.J."/>
            <person name="Jeffries C.D."/>
            <person name="Detter J.C."/>
            <person name="Beck B."/>
            <person name="Woyke T."/>
            <person name="Bristow J."/>
            <person name="Eisen J.A."/>
            <person name="Markowitz V."/>
            <person name="Hugenholtz P."/>
            <person name="Kyrpides N.C."/>
            <person name="Klenk H.P."/>
        </authorList>
    </citation>
    <scope>NUCLEOTIDE SEQUENCE [LARGE SCALE GENOMIC DNA]</scope>
    <source>
        <strain evidence="13">ATCC 43644 / DSM 9630 / IS1B</strain>
    </source>
</reference>
<accession>E8R0V1</accession>
<feature type="domain" description="ABC transmembrane type-1" evidence="11">
    <location>
        <begin position="84"/>
        <end position="309"/>
    </location>
</feature>
<dbReference type="PANTHER" id="PTHR30425">
    <property type="entry name" value="PHOSPHATE TRANSPORT SYSTEM PERMEASE PROTEIN PST"/>
    <property type="match status" value="1"/>
</dbReference>
<evidence type="ECO:0000256" key="8">
    <source>
        <dbReference type="ARBA" id="ARBA00023136"/>
    </source>
</evidence>
<comment type="similarity">
    <text evidence="2 10">Belongs to the binding-protein-dependent transport system permease family. CysTW subfamily.</text>
</comment>
<evidence type="ECO:0000256" key="10">
    <source>
        <dbReference type="RuleBase" id="RU363054"/>
    </source>
</evidence>
<dbReference type="InterPro" id="IPR000515">
    <property type="entry name" value="MetI-like"/>
</dbReference>
<dbReference type="HOGENOM" id="CLU_033621_1_3_0"/>
<dbReference type="PANTHER" id="PTHR30425:SF1">
    <property type="entry name" value="PHOSPHATE TRANSPORT SYSTEM PERMEASE PROTEIN PSTC"/>
    <property type="match status" value="1"/>
</dbReference>
<name>E8R0V1_ISOPI</name>
<organism evidence="12 13">
    <name type="scientific">Isosphaera pallida (strain ATCC 43644 / DSM 9630 / IS1B)</name>
    <dbReference type="NCBI Taxonomy" id="575540"/>
    <lineage>
        <taxon>Bacteria</taxon>
        <taxon>Pseudomonadati</taxon>
        <taxon>Planctomycetota</taxon>
        <taxon>Planctomycetia</taxon>
        <taxon>Isosphaerales</taxon>
        <taxon>Isosphaeraceae</taxon>
        <taxon>Isosphaera</taxon>
    </lineage>
</organism>
<dbReference type="InterPro" id="IPR011864">
    <property type="entry name" value="Phosphate_PstC"/>
</dbReference>
<feature type="transmembrane region" description="Helical" evidence="9">
    <location>
        <begin position="170"/>
        <end position="191"/>
    </location>
</feature>
<evidence type="ECO:0000256" key="7">
    <source>
        <dbReference type="ARBA" id="ARBA00022989"/>
    </source>
</evidence>
<dbReference type="STRING" id="575540.Isop_1713"/>
<evidence type="ECO:0000259" key="11">
    <source>
        <dbReference type="PROSITE" id="PS50928"/>
    </source>
</evidence>
<evidence type="ECO:0000313" key="12">
    <source>
        <dbReference type="EMBL" id="ADV62297.1"/>
    </source>
</evidence>
<evidence type="ECO:0000256" key="2">
    <source>
        <dbReference type="ARBA" id="ARBA00007069"/>
    </source>
</evidence>
<gene>
    <name evidence="12" type="ordered locus">Isop_1713</name>
</gene>
<protein>
    <recommendedName>
        <fullName evidence="10">Phosphate transport system permease protein</fullName>
    </recommendedName>
</protein>
<sequence length="324" mass="34455">MTTTNSPQTRGTLAQPPSTFEKLNDRGFRTLTRLFALAVVLMLVFLVYEITRTAWPALITYGPGFLIGSDWSVAEARFGIWPQIAGTLVSSLLALAMGTLFGVTVAIVLSQSFLPPKLEWLLTNLVQLLAAIPSVVFGLWGLFVIVPLVRPIANSLNETMGWFPLFSTRLSGPGMFPAALVLAIMILPTIASISRDALASVPQRLKEAAYGIGATRWQAILQIIVPTAAPGIFGAIVLGFGRAVGETMAVAMLIGNANTIQWSLFAPGTTLAALLANKFAEADPVVEIPALMAAALALLVITLVINVVGVLILQRASRSLKGIH</sequence>
<dbReference type="eggNOG" id="COG0573">
    <property type="taxonomic scope" value="Bacteria"/>
</dbReference>
<reference key="1">
    <citation type="submission" date="2010-11" db="EMBL/GenBank/DDBJ databases">
        <title>The complete sequence of chromosome of Isophaera pallida ATCC 43644.</title>
        <authorList>
            <consortium name="US DOE Joint Genome Institute (JGI-PGF)"/>
            <person name="Lucas S."/>
            <person name="Copeland A."/>
            <person name="Lapidus A."/>
            <person name="Bruce D."/>
            <person name="Goodwin L."/>
            <person name="Pitluck S."/>
            <person name="Kyrpides N."/>
            <person name="Mavromatis K."/>
            <person name="Pagani I."/>
            <person name="Ivanova N."/>
            <person name="Saunders E."/>
            <person name="Brettin T."/>
            <person name="Detter J.C."/>
            <person name="Han C."/>
            <person name="Tapia R."/>
            <person name="Land M."/>
            <person name="Hauser L."/>
            <person name="Markowitz V."/>
            <person name="Cheng J.-F."/>
            <person name="Hugenholtz P."/>
            <person name="Woyke T."/>
            <person name="Wu D."/>
            <person name="Eisen J.A."/>
        </authorList>
    </citation>
    <scope>NUCLEOTIDE SEQUENCE</scope>
    <source>
        <strain>ATCC 43644</strain>
    </source>
</reference>
<dbReference type="EMBL" id="CP002353">
    <property type="protein sequence ID" value="ADV62297.1"/>
    <property type="molecule type" value="Genomic_DNA"/>
</dbReference>
<dbReference type="GO" id="GO:0006817">
    <property type="term" value="P:phosphate ion transport"/>
    <property type="evidence" value="ECO:0007669"/>
    <property type="project" value="UniProtKB-KW"/>
</dbReference>
<keyword evidence="7 9" id="KW-1133">Transmembrane helix</keyword>
<feature type="transmembrane region" description="Helical" evidence="9">
    <location>
        <begin position="30"/>
        <end position="48"/>
    </location>
</feature>
<comment type="subcellular location">
    <subcellularLocation>
        <location evidence="1 9">Cell membrane</location>
        <topology evidence="1 9">Multi-pass membrane protein</topology>
    </subcellularLocation>
</comment>
<feature type="transmembrane region" description="Helical" evidence="9">
    <location>
        <begin position="128"/>
        <end position="149"/>
    </location>
</feature>
<dbReference type="NCBIfam" id="TIGR02138">
    <property type="entry name" value="phosphate_pstC"/>
    <property type="match status" value="1"/>
</dbReference>
<dbReference type="Pfam" id="PF00528">
    <property type="entry name" value="BPD_transp_1"/>
    <property type="match status" value="1"/>
</dbReference>
<evidence type="ECO:0000256" key="6">
    <source>
        <dbReference type="ARBA" id="ARBA00022692"/>
    </source>
</evidence>
<dbReference type="GO" id="GO:0005315">
    <property type="term" value="F:phosphate transmembrane transporter activity"/>
    <property type="evidence" value="ECO:0007669"/>
    <property type="project" value="InterPro"/>
</dbReference>
<evidence type="ECO:0000313" key="13">
    <source>
        <dbReference type="Proteomes" id="UP000008631"/>
    </source>
</evidence>